<organism evidence="2 3">
    <name type="scientific">Paenibacillus lacisoli</name>
    <dbReference type="NCBI Taxonomy" id="3064525"/>
    <lineage>
        <taxon>Bacteria</taxon>
        <taxon>Bacillati</taxon>
        <taxon>Bacillota</taxon>
        <taxon>Bacilli</taxon>
        <taxon>Bacillales</taxon>
        <taxon>Paenibacillaceae</taxon>
        <taxon>Paenibacillus</taxon>
    </lineage>
</organism>
<protein>
    <submittedName>
        <fullName evidence="2">NUDIX domain-containing protein</fullName>
    </submittedName>
</protein>
<dbReference type="Gene3D" id="3.90.79.10">
    <property type="entry name" value="Nucleoside Triphosphate Pyrophosphohydrolase"/>
    <property type="match status" value="1"/>
</dbReference>
<dbReference type="EMBL" id="JAUQTB010000004">
    <property type="protein sequence ID" value="MDO7906658.1"/>
    <property type="molecule type" value="Genomic_DNA"/>
</dbReference>
<evidence type="ECO:0000259" key="1">
    <source>
        <dbReference type="PROSITE" id="PS51462"/>
    </source>
</evidence>
<evidence type="ECO:0000313" key="2">
    <source>
        <dbReference type="EMBL" id="MDO7906658.1"/>
    </source>
</evidence>
<feature type="domain" description="Nudix hydrolase" evidence="1">
    <location>
        <begin position="31"/>
        <end position="175"/>
    </location>
</feature>
<comment type="caution">
    <text evidence="2">The sequence shown here is derived from an EMBL/GenBank/DDBJ whole genome shotgun (WGS) entry which is preliminary data.</text>
</comment>
<dbReference type="RefSeq" id="WP_305023862.1">
    <property type="nucleotide sequence ID" value="NZ_JAUQTB010000004.1"/>
</dbReference>
<accession>A0ABT9CGC4</accession>
<sequence>MSDKKEFLDIYDENDCRIGARPRDEVHARGYWHHTFHCWLYRDTEAGRRLLLFQLRQHTKDTFPGCYDITAAGHLSQGETVSDAVRELEEELGVTASYEQLKLLMTTREEIHGELFGVPFIDREVSSVFGLHSNLTLEQYRLQTEEVAGLYEADVNDMLALFQGNLPEITAAGISSDAAAGSRLHERPVRSSDFVDRELSYYIDICRKIQDQPPGIP</sequence>
<gene>
    <name evidence="2" type="ORF">Q5741_09515</name>
</gene>
<dbReference type="Pfam" id="PF00293">
    <property type="entry name" value="NUDIX"/>
    <property type="match status" value="1"/>
</dbReference>
<dbReference type="InterPro" id="IPR015797">
    <property type="entry name" value="NUDIX_hydrolase-like_dom_sf"/>
</dbReference>
<dbReference type="PANTHER" id="PTHR10885:SF0">
    <property type="entry name" value="ISOPENTENYL-DIPHOSPHATE DELTA-ISOMERASE"/>
    <property type="match status" value="1"/>
</dbReference>
<dbReference type="InterPro" id="IPR000086">
    <property type="entry name" value="NUDIX_hydrolase_dom"/>
</dbReference>
<name>A0ABT9CGC4_9BACL</name>
<evidence type="ECO:0000313" key="3">
    <source>
        <dbReference type="Proteomes" id="UP001240171"/>
    </source>
</evidence>
<dbReference type="Proteomes" id="UP001240171">
    <property type="component" value="Unassembled WGS sequence"/>
</dbReference>
<dbReference type="SUPFAM" id="SSF55811">
    <property type="entry name" value="Nudix"/>
    <property type="match status" value="1"/>
</dbReference>
<dbReference type="CDD" id="cd04692">
    <property type="entry name" value="NUDIX_Hydrolase"/>
    <property type="match status" value="1"/>
</dbReference>
<proteinExistence type="predicted"/>
<dbReference type="PANTHER" id="PTHR10885">
    <property type="entry name" value="ISOPENTENYL-DIPHOSPHATE DELTA-ISOMERASE"/>
    <property type="match status" value="1"/>
</dbReference>
<keyword evidence="3" id="KW-1185">Reference proteome</keyword>
<dbReference type="PROSITE" id="PS51462">
    <property type="entry name" value="NUDIX"/>
    <property type="match status" value="1"/>
</dbReference>
<reference evidence="2 3" key="1">
    <citation type="submission" date="2023-07" db="EMBL/GenBank/DDBJ databases">
        <title>Paenibacillus sp. JX-17 nov. isolated from soil.</title>
        <authorList>
            <person name="Wan Y."/>
            <person name="Liu B."/>
        </authorList>
    </citation>
    <scope>NUCLEOTIDE SEQUENCE [LARGE SCALE GENOMIC DNA]</scope>
    <source>
        <strain evidence="2 3">JX-17</strain>
    </source>
</reference>